<name>A0A9N8ZY05_9GLOM</name>
<accession>A0A9N8ZY05</accession>
<dbReference type="OrthoDB" id="1708823at2759"/>
<proteinExistence type="predicted"/>
<protein>
    <submittedName>
        <fullName evidence="4">6008_t:CDS:1</fullName>
    </submittedName>
</protein>
<keyword evidence="2" id="KW-0732">Signal</keyword>
<dbReference type="Pfam" id="PF24808">
    <property type="entry name" value="DUF7707"/>
    <property type="match status" value="1"/>
</dbReference>
<evidence type="ECO:0000313" key="4">
    <source>
        <dbReference type="EMBL" id="CAG8512404.1"/>
    </source>
</evidence>
<evidence type="ECO:0000256" key="2">
    <source>
        <dbReference type="SAM" id="SignalP"/>
    </source>
</evidence>
<evidence type="ECO:0000313" key="5">
    <source>
        <dbReference type="Proteomes" id="UP000789831"/>
    </source>
</evidence>
<feature type="signal peptide" evidence="2">
    <location>
        <begin position="1"/>
        <end position="23"/>
    </location>
</feature>
<feature type="compositionally biased region" description="Low complexity" evidence="1">
    <location>
        <begin position="156"/>
        <end position="177"/>
    </location>
</feature>
<comment type="caution">
    <text evidence="4">The sequence shown here is derived from an EMBL/GenBank/DDBJ whole genome shotgun (WGS) entry which is preliminary data.</text>
</comment>
<dbReference type="InterPro" id="IPR056124">
    <property type="entry name" value="DUF7707"/>
</dbReference>
<reference evidence="4" key="1">
    <citation type="submission" date="2021-06" db="EMBL/GenBank/DDBJ databases">
        <authorList>
            <person name="Kallberg Y."/>
            <person name="Tangrot J."/>
            <person name="Rosling A."/>
        </authorList>
    </citation>
    <scope>NUCLEOTIDE SEQUENCE</scope>
    <source>
        <strain evidence="4">MT106</strain>
    </source>
</reference>
<dbReference type="EMBL" id="CAJVPL010000587">
    <property type="protein sequence ID" value="CAG8512404.1"/>
    <property type="molecule type" value="Genomic_DNA"/>
</dbReference>
<dbReference type="AlphaFoldDB" id="A0A9N8ZY05"/>
<organism evidence="4 5">
    <name type="scientific">Ambispora gerdemannii</name>
    <dbReference type="NCBI Taxonomy" id="144530"/>
    <lineage>
        <taxon>Eukaryota</taxon>
        <taxon>Fungi</taxon>
        <taxon>Fungi incertae sedis</taxon>
        <taxon>Mucoromycota</taxon>
        <taxon>Glomeromycotina</taxon>
        <taxon>Glomeromycetes</taxon>
        <taxon>Archaeosporales</taxon>
        <taxon>Ambisporaceae</taxon>
        <taxon>Ambispora</taxon>
    </lineage>
</organism>
<evidence type="ECO:0000259" key="3">
    <source>
        <dbReference type="Pfam" id="PF24808"/>
    </source>
</evidence>
<feature type="domain" description="DUF7707" evidence="3">
    <location>
        <begin position="31"/>
        <end position="136"/>
    </location>
</feature>
<dbReference type="Proteomes" id="UP000789831">
    <property type="component" value="Unassembled WGS sequence"/>
</dbReference>
<keyword evidence="5" id="KW-1185">Reference proteome</keyword>
<evidence type="ECO:0000256" key="1">
    <source>
        <dbReference type="SAM" id="MobiDB-lite"/>
    </source>
</evidence>
<feature type="chain" id="PRO_5040393229" evidence="2">
    <location>
        <begin position="24"/>
        <end position="209"/>
    </location>
</feature>
<sequence>MKSCALFVCFTAFFLVFARSAQAQLPTFTYNLNTKPLAEKQNLCEQNKGYCITNCGGINQAPKNFCNATTMGWGCGCLEKIPDYQAYEWPINYQDCLGHGEACKTACQSDQVPADQKGSCNTACVSSISSKCGTKDQPPAYYNVNDMLETPTYGPKTNSNNSTSKNGTSSSNNGTGSSNSAVPIGMTLYSSLGSAVSAFIVVVGGMMLL</sequence>
<feature type="region of interest" description="Disordered" evidence="1">
    <location>
        <begin position="152"/>
        <end position="177"/>
    </location>
</feature>
<gene>
    <name evidence="4" type="ORF">AGERDE_LOCUS4810</name>
</gene>